<dbReference type="AlphaFoldDB" id="A0A4Q9Q1Z1"/>
<gene>
    <name evidence="2" type="ORF">BD310DRAFT_253969</name>
</gene>
<evidence type="ECO:0000313" key="2">
    <source>
        <dbReference type="EMBL" id="TBU60961.1"/>
    </source>
</evidence>
<feature type="compositionally biased region" description="Low complexity" evidence="1">
    <location>
        <begin position="1"/>
        <end position="16"/>
    </location>
</feature>
<reference evidence="2 3" key="1">
    <citation type="submission" date="2019-01" db="EMBL/GenBank/DDBJ databases">
        <title>Draft genome sequences of three monokaryotic isolates of the white-rot basidiomycete fungus Dichomitus squalens.</title>
        <authorList>
            <consortium name="DOE Joint Genome Institute"/>
            <person name="Lopez S.C."/>
            <person name="Andreopoulos B."/>
            <person name="Pangilinan J."/>
            <person name="Lipzen A."/>
            <person name="Riley R."/>
            <person name="Ahrendt S."/>
            <person name="Ng V."/>
            <person name="Barry K."/>
            <person name="Daum C."/>
            <person name="Grigoriev I.V."/>
            <person name="Hilden K.S."/>
            <person name="Makela M.R."/>
            <person name="de Vries R.P."/>
        </authorList>
    </citation>
    <scope>NUCLEOTIDE SEQUENCE [LARGE SCALE GENOMIC DNA]</scope>
    <source>
        <strain evidence="2 3">CBS 464.89</strain>
    </source>
</reference>
<dbReference type="Gene3D" id="3.80.10.10">
    <property type="entry name" value="Ribonuclease Inhibitor"/>
    <property type="match status" value="1"/>
</dbReference>
<sequence length="351" mass="39272">MNPATSTISQISSPESSTKRSPPWLPLELISLILTELWEAQQTLAERSESLMNITLVNRTWLALFVRVTSRSVHISNPTSAEAFLRLLPERTLMQGVSDLLTAEASKVANQMCRSITFHVDGSVSPVSDPVANRTPATQVYSPSDAASTAVSTVLYMVTVLDQLPNLRHITIEYKDWGYDDIFDQLRVQTFPPQVTHLSVNYSFTTPALAPLLIYLKSLYRRQDSSRIRIPNVRHLSLSSVPAEFIVDMLQACPNVETLEVTDPARLDALAPLPPSVRTLVLRHPAVPISRSQMMSWTLFTALEGGLFARDVKSRIIIRSGTPDPVAFVELRRSCRRFNAEILYERDDILS</sequence>
<evidence type="ECO:0008006" key="4">
    <source>
        <dbReference type="Google" id="ProtNLM"/>
    </source>
</evidence>
<name>A0A4Q9Q1Z1_9APHY</name>
<dbReference type="SUPFAM" id="SSF52047">
    <property type="entry name" value="RNI-like"/>
    <property type="match status" value="1"/>
</dbReference>
<dbReference type="InterPro" id="IPR032675">
    <property type="entry name" value="LRR_dom_sf"/>
</dbReference>
<dbReference type="Proteomes" id="UP000292082">
    <property type="component" value="Unassembled WGS sequence"/>
</dbReference>
<evidence type="ECO:0000256" key="1">
    <source>
        <dbReference type="SAM" id="MobiDB-lite"/>
    </source>
</evidence>
<dbReference type="EMBL" id="ML145101">
    <property type="protein sequence ID" value="TBU60961.1"/>
    <property type="molecule type" value="Genomic_DNA"/>
</dbReference>
<evidence type="ECO:0000313" key="3">
    <source>
        <dbReference type="Proteomes" id="UP000292082"/>
    </source>
</evidence>
<feature type="region of interest" description="Disordered" evidence="1">
    <location>
        <begin position="1"/>
        <end position="22"/>
    </location>
</feature>
<keyword evidence="3" id="KW-1185">Reference proteome</keyword>
<accession>A0A4Q9Q1Z1</accession>
<proteinExistence type="predicted"/>
<organism evidence="2 3">
    <name type="scientific">Dichomitus squalens</name>
    <dbReference type="NCBI Taxonomy" id="114155"/>
    <lineage>
        <taxon>Eukaryota</taxon>
        <taxon>Fungi</taxon>
        <taxon>Dikarya</taxon>
        <taxon>Basidiomycota</taxon>
        <taxon>Agaricomycotina</taxon>
        <taxon>Agaricomycetes</taxon>
        <taxon>Polyporales</taxon>
        <taxon>Polyporaceae</taxon>
        <taxon>Dichomitus</taxon>
    </lineage>
</organism>
<protein>
    <recommendedName>
        <fullName evidence="4">F-box domain-containing protein</fullName>
    </recommendedName>
</protein>